<keyword evidence="1" id="KW-0521">NADP</keyword>
<evidence type="ECO:0000256" key="1">
    <source>
        <dbReference type="ARBA" id="ARBA00022857"/>
    </source>
</evidence>
<keyword evidence="7" id="KW-1185">Reference proteome</keyword>
<organism evidence="6 7">
    <name type="scientific">Rhodotorula paludigena</name>
    <dbReference type="NCBI Taxonomy" id="86838"/>
    <lineage>
        <taxon>Eukaryota</taxon>
        <taxon>Fungi</taxon>
        <taxon>Dikarya</taxon>
        <taxon>Basidiomycota</taxon>
        <taxon>Pucciniomycotina</taxon>
        <taxon>Microbotryomycetes</taxon>
        <taxon>Sporidiobolales</taxon>
        <taxon>Sporidiobolaceae</taxon>
        <taxon>Rhodotorula</taxon>
    </lineage>
</organism>
<dbReference type="AlphaFoldDB" id="A0AAV5GMQ9"/>
<dbReference type="Proteomes" id="UP001342314">
    <property type="component" value="Unassembled WGS sequence"/>
</dbReference>
<dbReference type="GO" id="GO:0008670">
    <property type="term" value="F:2,4-dienoyl-CoA reductase (NADPH) activity"/>
    <property type="evidence" value="ECO:0007669"/>
    <property type="project" value="InterPro"/>
</dbReference>
<proteinExistence type="predicted"/>
<sequence length="274" mass="29220">MANKTVSVFRKDLFEGKVVFVTGGGSGICYSMTQMLMEHGCSASIFGRRKANIESAAAELSRATSKKCIGVSGDVRKLESLQDAVKRTVDEFGRIDFVIAGLSANAFRTVIEIDTLGTYNTFKATIGELVKARGSLIAVSATLHYRASTLQAHVSAAKAGVDALVRVIAVEYGPRGVRANCIAPGPIAGTEGMDRLMPKELVEEHTKRIPMQRYGDKEDIAAASCFLFSPAATYITGTTLVVDGGDWHMSTSAGAGFYPDAFLPGGESKFMTKL</sequence>
<dbReference type="InterPro" id="IPR045017">
    <property type="entry name" value="DECR2-like"/>
</dbReference>
<reference evidence="6 7" key="1">
    <citation type="submission" date="2021-12" db="EMBL/GenBank/DDBJ databases">
        <title>High titer production of polyol ester of fatty acids by Rhodotorula paludigena BS15 towards product separation-free biomass refinery.</title>
        <authorList>
            <person name="Mano J."/>
            <person name="Ono H."/>
            <person name="Tanaka T."/>
            <person name="Naito K."/>
            <person name="Sushida H."/>
            <person name="Ike M."/>
            <person name="Tokuyasu K."/>
            <person name="Kitaoka M."/>
        </authorList>
    </citation>
    <scope>NUCLEOTIDE SEQUENCE [LARGE SCALE GENOMIC DNA]</scope>
    <source>
        <strain evidence="6 7">BS15</strain>
    </source>
</reference>
<dbReference type="PANTHER" id="PTHR43296:SF2">
    <property type="entry name" value="PEROXISOMAL 2,4-DIENOYL-COA REDUCTASE [(3E)-ENOYL-COA-PRODUCING]"/>
    <property type="match status" value="1"/>
</dbReference>
<evidence type="ECO:0000313" key="7">
    <source>
        <dbReference type="Proteomes" id="UP001342314"/>
    </source>
</evidence>
<dbReference type="GO" id="GO:0005777">
    <property type="term" value="C:peroxisome"/>
    <property type="evidence" value="ECO:0007669"/>
    <property type="project" value="TreeGrafter"/>
</dbReference>
<comment type="caution">
    <text evidence="6">The sequence shown here is derived from an EMBL/GenBank/DDBJ whole genome shotgun (WGS) entry which is preliminary data.</text>
</comment>
<dbReference type="InterPro" id="IPR002347">
    <property type="entry name" value="SDR_fam"/>
</dbReference>
<dbReference type="GO" id="GO:0009062">
    <property type="term" value="P:fatty acid catabolic process"/>
    <property type="evidence" value="ECO:0007669"/>
    <property type="project" value="InterPro"/>
</dbReference>
<dbReference type="PRINTS" id="PR00081">
    <property type="entry name" value="GDHRDH"/>
</dbReference>
<evidence type="ECO:0000256" key="2">
    <source>
        <dbReference type="ARBA" id="ARBA00023002"/>
    </source>
</evidence>
<dbReference type="EC" id="1.3.1.124" evidence="3"/>
<evidence type="ECO:0000256" key="4">
    <source>
        <dbReference type="ARBA" id="ARBA00048009"/>
    </source>
</evidence>
<dbReference type="CDD" id="cd05369">
    <property type="entry name" value="TER_DECR_SDR_a"/>
    <property type="match status" value="1"/>
</dbReference>
<evidence type="ECO:0000256" key="5">
    <source>
        <dbReference type="ARBA" id="ARBA00048340"/>
    </source>
</evidence>
<dbReference type="Pfam" id="PF13561">
    <property type="entry name" value="adh_short_C2"/>
    <property type="match status" value="1"/>
</dbReference>
<evidence type="ECO:0000256" key="3">
    <source>
        <dbReference type="ARBA" id="ARBA00026117"/>
    </source>
</evidence>
<protein>
    <recommendedName>
        <fullName evidence="3">2,4-dienoyl-CoA reductase [(3E)-enoyl-CoA-producing]</fullName>
        <ecNumber evidence="3">1.3.1.124</ecNumber>
    </recommendedName>
</protein>
<comment type="catalytic activity">
    <reaction evidence="5">
        <text>a (2E,4Z)-dienoyl-CoA + NADPH + H(+) = a 4,5-saturated-(3E)-enoyl-CoA + NADP(+)</text>
        <dbReference type="Rhea" id="RHEA:61892"/>
        <dbReference type="ChEBI" id="CHEBI:15378"/>
        <dbReference type="ChEBI" id="CHEBI:57783"/>
        <dbReference type="ChEBI" id="CHEBI:58349"/>
        <dbReference type="ChEBI" id="CHEBI:85099"/>
        <dbReference type="ChEBI" id="CHEBI:85493"/>
        <dbReference type="EC" id="1.3.1.124"/>
    </reaction>
</comment>
<dbReference type="SUPFAM" id="SSF51735">
    <property type="entry name" value="NAD(P)-binding Rossmann-fold domains"/>
    <property type="match status" value="1"/>
</dbReference>
<dbReference type="PANTHER" id="PTHR43296">
    <property type="entry name" value="PEROXISOMAL 2,4-DIENOYL-COA REDUCTASE"/>
    <property type="match status" value="1"/>
</dbReference>
<gene>
    <name evidence="6" type="ORF">Rhopal_004232-T1</name>
</gene>
<name>A0AAV5GMQ9_9BASI</name>
<evidence type="ECO:0000313" key="6">
    <source>
        <dbReference type="EMBL" id="GJN91214.1"/>
    </source>
</evidence>
<dbReference type="Gene3D" id="3.40.50.720">
    <property type="entry name" value="NAD(P)-binding Rossmann-like Domain"/>
    <property type="match status" value="1"/>
</dbReference>
<comment type="catalytic activity">
    <reaction evidence="4">
        <text>a (2E,4E)-dienoyl-CoA + NADPH + H(+) = a 4,5-saturated-(3E)-enoyl-CoA + NADP(+)</text>
        <dbReference type="Rhea" id="RHEA:45912"/>
        <dbReference type="ChEBI" id="CHEBI:15378"/>
        <dbReference type="ChEBI" id="CHEBI:57783"/>
        <dbReference type="ChEBI" id="CHEBI:58349"/>
        <dbReference type="ChEBI" id="CHEBI:85101"/>
        <dbReference type="ChEBI" id="CHEBI:85493"/>
        <dbReference type="EC" id="1.3.1.124"/>
    </reaction>
</comment>
<keyword evidence="2" id="KW-0560">Oxidoreductase</keyword>
<dbReference type="InterPro" id="IPR036291">
    <property type="entry name" value="NAD(P)-bd_dom_sf"/>
</dbReference>
<accession>A0AAV5GMQ9</accession>
<dbReference type="EMBL" id="BQKY01000008">
    <property type="protein sequence ID" value="GJN91214.1"/>
    <property type="molecule type" value="Genomic_DNA"/>
</dbReference>